<evidence type="ECO:0000256" key="1">
    <source>
        <dbReference type="ARBA" id="ARBA00008766"/>
    </source>
</evidence>
<dbReference type="EMBL" id="QSFT01000003">
    <property type="protein sequence ID" value="RHA78284.1"/>
    <property type="molecule type" value="Genomic_DNA"/>
</dbReference>
<feature type="domain" description="Peptidase M24 C-terminal" evidence="6">
    <location>
        <begin position="533"/>
        <end position="592"/>
    </location>
</feature>
<dbReference type="Pfam" id="PF16188">
    <property type="entry name" value="Peptidase_M24_C"/>
    <property type="match status" value="1"/>
</dbReference>
<dbReference type="RefSeq" id="WP_118399921.1">
    <property type="nucleotide sequence ID" value="NZ_CABJGD010000003.1"/>
</dbReference>
<dbReference type="CDD" id="cd01085">
    <property type="entry name" value="APP"/>
    <property type="match status" value="1"/>
</dbReference>
<keyword evidence="3" id="KW-0378">Hydrolase</keyword>
<name>A0A413T3Y7_9BACT</name>
<gene>
    <name evidence="7" type="ORF">DW921_02200</name>
</gene>
<proteinExistence type="inferred from homology"/>
<keyword evidence="7" id="KW-0645">Protease</keyword>
<organism evidence="7 8">
    <name type="scientific">Phocaeicola coprophilus</name>
    <dbReference type="NCBI Taxonomy" id="387090"/>
    <lineage>
        <taxon>Bacteria</taxon>
        <taxon>Pseudomonadati</taxon>
        <taxon>Bacteroidota</taxon>
        <taxon>Bacteroidia</taxon>
        <taxon>Bacteroidales</taxon>
        <taxon>Bacteroidaceae</taxon>
        <taxon>Phocaeicola</taxon>
    </lineage>
</organism>
<dbReference type="SUPFAM" id="SSF53092">
    <property type="entry name" value="Creatinase/prolidase N-terminal domain"/>
    <property type="match status" value="1"/>
</dbReference>
<evidence type="ECO:0000256" key="3">
    <source>
        <dbReference type="ARBA" id="ARBA00022801"/>
    </source>
</evidence>
<evidence type="ECO:0000259" key="6">
    <source>
        <dbReference type="Pfam" id="PF16188"/>
    </source>
</evidence>
<dbReference type="SUPFAM" id="SSF55920">
    <property type="entry name" value="Creatinase/aminopeptidase"/>
    <property type="match status" value="1"/>
</dbReference>
<dbReference type="Gene3D" id="3.90.230.10">
    <property type="entry name" value="Creatinase/methionine aminopeptidase superfamily"/>
    <property type="match status" value="1"/>
</dbReference>
<dbReference type="PANTHER" id="PTHR43763:SF6">
    <property type="entry name" value="XAA-PRO AMINOPEPTIDASE 1"/>
    <property type="match status" value="1"/>
</dbReference>
<dbReference type="Pfam" id="PF16189">
    <property type="entry name" value="Creatinase_N_2"/>
    <property type="match status" value="1"/>
</dbReference>
<dbReference type="PANTHER" id="PTHR43763">
    <property type="entry name" value="XAA-PRO AMINOPEPTIDASE 1"/>
    <property type="match status" value="1"/>
</dbReference>
<keyword evidence="7" id="KW-0031">Aminopeptidase</keyword>
<dbReference type="GO" id="GO:0046872">
    <property type="term" value="F:metal ion binding"/>
    <property type="evidence" value="ECO:0007669"/>
    <property type="project" value="UniProtKB-KW"/>
</dbReference>
<dbReference type="GO" id="GO:0005737">
    <property type="term" value="C:cytoplasm"/>
    <property type="evidence" value="ECO:0007669"/>
    <property type="project" value="UniProtKB-ARBA"/>
</dbReference>
<dbReference type="Pfam" id="PF00557">
    <property type="entry name" value="Peptidase_M24"/>
    <property type="match status" value="1"/>
</dbReference>
<comment type="similarity">
    <text evidence="1">Belongs to the peptidase M24B family.</text>
</comment>
<dbReference type="GO" id="GO:0070006">
    <property type="term" value="F:metalloaminopeptidase activity"/>
    <property type="evidence" value="ECO:0007669"/>
    <property type="project" value="InterPro"/>
</dbReference>
<dbReference type="InterPro" id="IPR036005">
    <property type="entry name" value="Creatinase/aminopeptidase-like"/>
</dbReference>
<protein>
    <submittedName>
        <fullName evidence="7">Aminopeptidase P family protein</fullName>
    </submittedName>
</protein>
<dbReference type="AlphaFoldDB" id="A0A413T3Y7"/>
<evidence type="ECO:0000256" key="2">
    <source>
        <dbReference type="ARBA" id="ARBA00022723"/>
    </source>
</evidence>
<dbReference type="InterPro" id="IPR000994">
    <property type="entry name" value="Pept_M24"/>
</dbReference>
<dbReference type="Gene3D" id="3.40.350.10">
    <property type="entry name" value="Creatinase/prolidase N-terminal domain"/>
    <property type="match status" value="2"/>
</dbReference>
<feature type="domain" description="Creatinase N-terminal" evidence="5">
    <location>
        <begin position="8"/>
        <end position="133"/>
    </location>
</feature>
<evidence type="ECO:0000259" key="4">
    <source>
        <dbReference type="Pfam" id="PF00557"/>
    </source>
</evidence>
<sequence length="593" mass="67001">MKKDITNRLTALRAIMIRKGISAFIVPSTDPHSGEYVPEYWETRKWISGFTGSAGTVVITLDKAGLWTDSRYFLQAEEQLEGTGIILFKERVPGTPTIANWLGQVLQPNEKVGIDGWVNTVSEAENLILELKKYHLSLITIEDPFISLWQNRPSLPSEPIFILPETYSGRSCKEKLDLINNELQKSQANALLLSSLDEIAWTLNLRGKDVHCNPVFVSYLLITPQANTLYIYPEKINQEVMAYLEHQQIQTKPYTAIEQDLKDIQGMQFLLPPTTNFTLYQTIATQNDIIRQTSPVTFLKAIKNETEIAGFHKAMKRDGVAMVRFLKWLKETVRTSQETEMSIDQKLYELRAEQDGFQGISFDTIAGYQEHGAIVHYEATPETSSQLKAEGLLLLDSGAQYLDGTTDITRTIALGPVTEEQKKDYTLVLKGFIALSTAEFPHGTCGTQLDILARQYMWKDGINYGHGTGHGVGHFLNVHEGPHQIRMNYVPAPLLPGMTITNEPGIYKAGKYGVRTENTMLVVPSRETEFGVFYKFEPLTLCPIDQEAILPEMLTTEEKAWLNQYHKNVYEALSPMLSETEKQWLRNATLPLS</sequence>
<dbReference type="InterPro" id="IPR029149">
    <property type="entry name" value="Creatin/AminoP/Spt16_N"/>
</dbReference>
<dbReference type="Proteomes" id="UP000283855">
    <property type="component" value="Unassembled WGS sequence"/>
</dbReference>
<dbReference type="InterPro" id="IPR033740">
    <property type="entry name" value="Pept_M24B"/>
</dbReference>
<feature type="domain" description="Peptidase M24" evidence="4">
    <location>
        <begin position="311"/>
        <end position="522"/>
    </location>
</feature>
<evidence type="ECO:0000313" key="7">
    <source>
        <dbReference type="EMBL" id="RHA78284.1"/>
    </source>
</evidence>
<dbReference type="InterPro" id="IPR032416">
    <property type="entry name" value="Peptidase_M24_C"/>
</dbReference>
<comment type="caution">
    <text evidence="7">The sequence shown here is derived from an EMBL/GenBank/DDBJ whole genome shotgun (WGS) entry which is preliminary data.</text>
</comment>
<reference evidence="7 8" key="1">
    <citation type="submission" date="2018-08" db="EMBL/GenBank/DDBJ databases">
        <title>A genome reference for cultivated species of the human gut microbiota.</title>
        <authorList>
            <person name="Zou Y."/>
            <person name="Xue W."/>
            <person name="Luo G."/>
        </authorList>
    </citation>
    <scope>NUCLEOTIDE SEQUENCE [LARGE SCALE GENOMIC DNA]</scope>
    <source>
        <strain evidence="7 8">AM42-38</strain>
    </source>
</reference>
<evidence type="ECO:0000313" key="8">
    <source>
        <dbReference type="Proteomes" id="UP000283855"/>
    </source>
</evidence>
<evidence type="ECO:0000259" key="5">
    <source>
        <dbReference type="Pfam" id="PF01321"/>
    </source>
</evidence>
<accession>A0A413T3Y7</accession>
<dbReference type="FunFam" id="3.40.350.10:FF:000003">
    <property type="entry name" value="Xaa-pro aminopeptidase P"/>
    <property type="match status" value="1"/>
</dbReference>
<dbReference type="Pfam" id="PF01321">
    <property type="entry name" value="Creatinase_N"/>
    <property type="match status" value="1"/>
</dbReference>
<dbReference type="InterPro" id="IPR050422">
    <property type="entry name" value="X-Pro_aminopeptidase_P"/>
</dbReference>
<keyword evidence="2" id="KW-0479">Metal-binding</keyword>
<dbReference type="InterPro" id="IPR000587">
    <property type="entry name" value="Creatinase_N"/>
</dbReference>
<dbReference type="FunFam" id="3.90.230.10:FF:000009">
    <property type="entry name" value="xaa-Pro aminopeptidase 2"/>
    <property type="match status" value="1"/>
</dbReference>